<feature type="compositionally biased region" description="Polar residues" evidence="6">
    <location>
        <begin position="63"/>
        <end position="83"/>
    </location>
</feature>
<feature type="compositionally biased region" description="Gly residues" evidence="6">
    <location>
        <begin position="132"/>
        <end position="159"/>
    </location>
</feature>
<dbReference type="InterPro" id="IPR000477">
    <property type="entry name" value="RT_dom"/>
</dbReference>
<proteinExistence type="predicted"/>
<dbReference type="InterPro" id="IPR043502">
    <property type="entry name" value="DNA/RNA_pol_sf"/>
</dbReference>
<keyword evidence="2" id="KW-0378">Hydrolase</keyword>
<dbReference type="Pfam" id="PF00098">
    <property type="entry name" value="zf-CCHC"/>
    <property type="match status" value="1"/>
</dbReference>
<feature type="region of interest" description="Disordered" evidence="6">
    <location>
        <begin position="63"/>
        <end position="88"/>
    </location>
</feature>
<dbReference type="InterPro" id="IPR036875">
    <property type="entry name" value="Znf_CCHC_sf"/>
</dbReference>
<keyword evidence="7" id="KW-0812">Transmembrane</keyword>
<keyword evidence="5" id="KW-0862">Zinc</keyword>
<feature type="domain" description="CCHC-type" evidence="8">
    <location>
        <begin position="97"/>
        <end position="111"/>
    </location>
</feature>
<dbReference type="Pfam" id="PF08284">
    <property type="entry name" value="RVP_2"/>
    <property type="match status" value="1"/>
</dbReference>
<dbReference type="PROSITE" id="PS50158">
    <property type="entry name" value="ZF_CCHC"/>
    <property type="match status" value="1"/>
</dbReference>
<feature type="transmembrane region" description="Helical" evidence="7">
    <location>
        <begin position="641"/>
        <end position="662"/>
    </location>
</feature>
<dbReference type="Gene3D" id="3.10.20.370">
    <property type="match status" value="1"/>
</dbReference>
<dbReference type="PANTHER" id="PTHR37984:SF5">
    <property type="entry name" value="PROTEIN NYNRIN-LIKE"/>
    <property type="match status" value="1"/>
</dbReference>
<evidence type="ECO:0000256" key="2">
    <source>
        <dbReference type="ARBA" id="ARBA00022750"/>
    </source>
</evidence>
<keyword evidence="7" id="KW-1133">Transmembrane helix</keyword>
<evidence type="ECO:0000313" key="10">
    <source>
        <dbReference type="EMBL" id="KAH0759614.1"/>
    </source>
</evidence>
<dbReference type="Proteomes" id="UP000826656">
    <property type="component" value="Unassembled WGS sequence"/>
</dbReference>
<dbReference type="CDD" id="cd01647">
    <property type="entry name" value="RT_LTR"/>
    <property type="match status" value="1"/>
</dbReference>
<evidence type="ECO:0000256" key="6">
    <source>
        <dbReference type="SAM" id="MobiDB-lite"/>
    </source>
</evidence>
<dbReference type="InterPro" id="IPR043128">
    <property type="entry name" value="Rev_trsase/Diguanyl_cyclase"/>
</dbReference>
<evidence type="ECO:0000256" key="5">
    <source>
        <dbReference type="PROSITE-ProRule" id="PRU00047"/>
    </source>
</evidence>
<dbReference type="Gene3D" id="4.10.60.10">
    <property type="entry name" value="Zinc finger, CCHC-type"/>
    <property type="match status" value="1"/>
</dbReference>
<comment type="caution">
    <text evidence="10">The sequence shown here is derived from an EMBL/GenBank/DDBJ whole genome shotgun (WGS) entry which is preliminary data.</text>
</comment>
<dbReference type="SUPFAM" id="SSF56672">
    <property type="entry name" value="DNA/RNA polymerases"/>
    <property type="match status" value="1"/>
</dbReference>
<keyword evidence="5" id="KW-0863">Zinc-finger</keyword>
<dbReference type="InterPro" id="IPR050951">
    <property type="entry name" value="Retrovirus_Pol_polyprotein"/>
</dbReference>
<keyword evidence="1" id="KW-0645">Protease</keyword>
<keyword evidence="11" id="KW-1185">Reference proteome</keyword>
<evidence type="ECO:0000259" key="9">
    <source>
        <dbReference type="PROSITE" id="PS50878"/>
    </source>
</evidence>
<accession>A0ABQ7V6D8</accession>
<feature type="region of interest" description="Disordered" evidence="6">
    <location>
        <begin position="129"/>
        <end position="162"/>
    </location>
</feature>
<keyword evidence="2" id="KW-0064">Aspartyl protease</keyword>
<gene>
    <name evidence="10" type="ORF">KY290_023107</name>
</gene>
<evidence type="ECO:0000259" key="8">
    <source>
        <dbReference type="PROSITE" id="PS50158"/>
    </source>
</evidence>
<keyword evidence="7" id="KW-0472">Membrane</keyword>
<reference evidence="10 11" key="1">
    <citation type="journal article" date="2021" name="bioRxiv">
        <title>Chromosome-scale and haplotype-resolved genome assembly of a tetraploid potato cultivar.</title>
        <authorList>
            <person name="Sun H."/>
            <person name="Jiao W.-B."/>
            <person name="Krause K."/>
            <person name="Campoy J.A."/>
            <person name="Goel M."/>
            <person name="Folz-Donahue K."/>
            <person name="Kukat C."/>
            <person name="Huettel B."/>
            <person name="Schneeberger K."/>
        </authorList>
    </citation>
    <scope>NUCLEOTIDE SEQUENCE [LARGE SCALE GENOMIC DNA]</scope>
    <source>
        <strain evidence="10">SolTubOtavaFocal</strain>
        <tissue evidence="10">Leaves</tissue>
    </source>
</reference>
<dbReference type="Gene3D" id="3.30.70.270">
    <property type="match status" value="2"/>
</dbReference>
<dbReference type="InterPro" id="IPR041577">
    <property type="entry name" value="RT_RNaseH_2"/>
</dbReference>
<evidence type="ECO:0000256" key="4">
    <source>
        <dbReference type="ARBA" id="ARBA00023268"/>
    </source>
</evidence>
<dbReference type="Gene3D" id="3.10.10.10">
    <property type="entry name" value="HIV Type 1 Reverse Transcriptase, subunit A, domain 1"/>
    <property type="match status" value="1"/>
</dbReference>
<keyword evidence="5" id="KW-0479">Metal-binding</keyword>
<dbReference type="SMART" id="SM00343">
    <property type="entry name" value="ZnF_C2HC"/>
    <property type="match status" value="1"/>
</dbReference>
<organism evidence="10 11">
    <name type="scientific">Solanum tuberosum</name>
    <name type="common">Potato</name>
    <dbReference type="NCBI Taxonomy" id="4113"/>
    <lineage>
        <taxon>Eukaryota</taxon>
        <taxon>Viridiplantae</taxon>
        <taxon>Streptophyta</taxon>
        <taxon>Embryophyta</taxon>
        <taxon>Tracheophyta</taxon>
        <taxon>Spermatophyta</taxon>
        <taxon>Magnoliopsida</taxon>
        <taxon>eudicotyledons</taxon>
        <taxon>Gunneridae</taxon>
        <taxon>Pentapetalae</taxon>
        <taxon>asterids</taxon>
        <taxon>lamiids</taxon>
        <taxon>Solanales</taxon>
        <taxon>Solanaceae</taxon>
        <taxon>Solanoideae</taxon>
        <taxon>Solaneae</taxon>
        <taxon>Solanum</taxon>
    </lineage>
</organism>
<dbReference type="Pfam" id="PF17919">
    <property type="entry name" value="RT_RNaseH_2"/>
    <property type="match status" value="1"/>
</dbReference>
<sequence>MTAAERSFNEVTDYVKKVEGVKRDGHAKACAKRAKNSGKFQGYYSKGSGRPTVAAKAIQSDMPTSAGSYSETPSHNFQDSQGVAHSMGGRPSFDRTCYNCGEPRHMRRDCPHPRVFESMQQQSRVVLPAGNGNNGRGCPQGGRGGNQRGRGGRGNGNAGRGNAQLGREVVRQEDKDQCYAFLGKNEAEASDAVITGSILVCDRMANVLFDPGSTYSYVSVQFASKFDMICDILDAPIYVSTPVGEDVEVETPSIESILVVSEFIEVFPNDFPRMPPDRDIDFCINLDPGTRPISIPPYRMALAELRDLKAQIQELLDKGFIRPSSSPLCVPVLFVKKNDGSMRMCIDYRQLNRVTIRNKYPLPLIEDLFDQLQGASVLSKIDLRSGYHQLKIRPEDVPKTVFRTRNRHYEFLVMSFGLTNAPAVFMSLMNGVFKPFLDSFVIVFIDDILVYSKSVKEHADHLRSVLGVLGKQKLYAKFSKCEFWLKLVAFMGHVVSKERVMVNPQKIEPVKNWVRPSSVTEVRSFVGLACYYRRFVKNFASIATQLTNLTKNEVPFEWTEECDESFHKLKTLLSTAPILALPVEGKDFIVCCDASHSSLGVVLMQDKNVVAYASRQLKVHERNYLTHDLELATVVFALKIWRHYLFGVKCLLIIVVCNMCLLKRI</sequence>
<feature type="domain" description="Reverse transcriptase" evidence="9">
    <location>
        <begin position="316"/>
        <end position="495"/>
    </location>
</feature>
<evidence type="ECO:0000256" key="1">
    <source>
        <dbReference type="ARBA" id="ARBA00022670"/>
    </source>
</evidence>
<dbReference type="InterPro" id="IPR001878">
    <property type="entry name" value="Znf_CCHC"/>
</dbReference>
<dbReference type="Pfam" id="PF00078">
    <property type="entry name" value="RVT_1"/>
    <property type="match status" value="1"/>
</dbReference>
<evidence type="ECO:0000256" key="3">
    <source>
        <dbReference type="ARBA" id="ARBA00023125"/>
    </source>
</evidence>
<dbReference type="SUPFAM" id="SSF57756">
    <property type="entry name" value="Retrovirus zinc finger-like domains"/>
    <property type="match status" value="1"/>
</dbReference>
<evidence type="ECO:0000313" key="11">
    <source>
        <dbReference type="Proteomes" id="UP000826656"/>
    </source>
</evidence>
<dbReference type="PROSITE" id="PS50878">
    <property type="entry name" value="RT_POL"/>
    <property type="match status" value="1"/>
</dbReference>
<evidence type="ECO:0000256" key="7">
    <source>
        <dbReference type="SAM" id="Phobius"/>
    </source>
</evidence>
<name>A0ABQ7V6D8_SOLTU</name>
<keyword evidence="3" id="KW-0238">DNA-binding</keyword>
<protein>
    <submittedName>
        <fullName evidence="10">Uncharacterized protein</fullName>
    </submittedName>
</protein>
<keyword evidence="4" id="KW-0511">Multifunctional enzyme</keyword>
<dbReference type="EMBL" id="JAIVGD010000015">
    <property type="protein sequence ID" value="KAH0759614.1"/>
    <property type="molecule type" value="Genomic_DNA"/>
</dbReference>
<dbReference type="PANTHER" id="PTHR37984">
    <property type="entry name" value="PROTEIN CBG26694"/>
    <property type="match status" value="1"/>
</dbReference>